<dbReference type="EMBL" id="WMIE01000001">
    <property type="protein sequence ID" value="MTH77166.1"/>
    <property type="molecule type" value="Genomic_DNA"/>
</dbReference>
<proteinExistence type="predicted"/>
<organism evidence="1 2">
    <name type="scientific">Paracoccus aestuariivivens</name>
    <dbReference type="NCBI Taxonomy" id="1820333"/>
    <lineage>
        <taxon>Bacteria</taxon>
        <taxon>Pseudomonadati</taxon>
        <taxon>Pseudomonadota</taxon>
        <taxon>Alphaproteobacteria</taxon>
        <taxon>Rhodobacterales</taxon>
        <taxon>Paracoccaceae</taxon>
        <taxon>Paracoccus</taxon>
    </lineage>
</organism>
<keyword evidence="2" id="KW-1185">Reference proteome</keyword>
<evidence type="ECO:0000313" key="2">
    <source>
        <dbReference type="Proteomes" id="UP000478183"/>
    </source>
</evidence>
<dbReference type="RefSeq" id="WP_155094470.1">
    <property type="nucleotide sequence ID" value="NZ_WMIE01000001.1"/>
</dbReference>
<accession>A0A6L6J6H0</accession>
<name>A0A6L6J6H0_9RHOB</name>
<dbReference type="OrthoDB" id="5365194at2"/>
<sequence>MTEAEKGAVSVVHAASVGGHALSLNFGIRRESALLRCKDPRRSLQKHLNKHLNDAGFHDLPITFCFDVAPADANGRSRAHLHGVVALGMTDTDLKRLGDVLTKAASPAIGAIGGERQFHWKPIHDAEGWIDYMVRAERRTKNELKIANIWLLSRAIKQATRETFERLRAERAAQTGGAQALYQWFWEWEGWSGGTDSQVLCYVQDALSLSQAS</sequence>
<dbReference type="AlphaFoldDB" id="A0A6L6J6H0"/>
<reference evidence="1 2" key="1">
    <citation type="submission" date="2019-11" db="EMBL/GenBank/DDBJ databases">
        <authorList>
            <person name="Dong K."/>
        </authorList>
    </citation>
    <scope>NUCLEOTIDE SEQUENCE [LARGE SCALE GENOMIC DNA]</scope>
    <source>
        <strain evidence="1 2">NBRC 111993</strain>
    </source>
</reference>
<evidence type="ECO:0008006" key="3">
    <source>
        <dbReference type="Google" id="ProtNLM"/>
    </source>
</evidence>
<dbReference type="Proteomes" id="UP000478183">
    <property type="component" value="Unassembled WGS sequence"/>
</dbReference>
<comment type="caution">
    <text evidence="1">The sequence shown here is derived from an EMBL/GenBank/DDBJ whole genome shotgun (WGS) entry which is preliminary data.</text>
</comment>
<protein>
    <recommendedName>
        <fullName evidence="3">Replication protein</fullName>
    </recommendedName>
</protein>
<gene>
    <name evidence="1" type="ORF">GL286_05455</name>
</gene>
<evidence type="ECO:0000313" key="1">
    <source>
        <dbReference type="EMBL" id="MTH77166.1"/>
    </source>
</evidence>